<dbReference type="AlphaFoldDB" id="A0A369Q9L9"/>
<dbReference type="NCBIfam" id="TIGR03426">
    <property type="entry name" value="shape_MreD"/>
    <property type="match status" value="1"/>
</dbReference>
<evidence type="ECO:0000313" key="9">
    <source>
        <dbReference type="EMBL" id="RDC59886.1"/>
    </source>
</evidence>
<evidence type="ECO:0000256" key="4">
    <source>
        <dbReference type="ARBA" id="ARBA00022692"/>
    </source>
</evidence>
<gene>
    <name evidence="9" type="ORF">HME9302_01083</name>
</gene>
<feature type="transmembrane region" description="Helical" evidence="8">
    <location>
        <begin position="147"/>
        <end position="172"/>
    </location>
</feature>
<evidence type="ECO:0000256" key="2">
    <source>
        <dbReference type="ARBA" id="ARBA00007776"/>
    </source>
</evidence>
<feature type="transmembrane region" description="Helical" evidence="8">
    <location>
        <begin position="24"/>
        <end position="46"/>
    </location>
</feature>
<dbReference type="OrthoDB" id="7426601at2"/>
<sequence length="184" mass="20574">MERLNPRSRSDAYGRRINRDHSPLLGYIVPWLSILIAIVLPIFVMATPGPLMPPLGFLMLVAWRLLRPGLFPVWAGFPLGLVDDLFSGQPFGSGILLWSLAMLAIEIIESRFPWRSFWQDWFAAVVLVIAYLLAAFLLSGAPIGLPALIVLAPQLLLSVLAYPIIARMVAFLDRLRLMRVRTIG</sequence>
<keyword evidence="4 8" id="KW-0812">Transmembrane</keyword>
<feature type="transmembrane region" description="Helical" evidence="8">
    <location>
        <begin position="121"/>
        <end position="141"/>
    </location>
</feature>
<dbReference type="RefSeq" id="WP_115366154.1">
    <property type="nucleotide sequence ID" value="NZ_QBKA01000002.1"/>
</dbReference>
<organism evidence="9 10">
    <name type="scientific">Alteripontixanthobacter maritimus</name>
    <dbReference type="NCBI Taxonomy" id="2161824"/>
    <lineage>
        <taxon>Bacteria</taxon>
        <taxon>Pseudomonadati</taxon>
        <taxon>Pseudomonadota</taxon>
        <taxon>Alphaproteobacteria</taxon>
        <taxon>Sphingomonadales</taxon>
        <taxon>Erythrobacteraceae</taxon>
        <taxon>Alteripontixanthobacter</taxon>
    </lineage>
</organism>
<evidence type="ECO:0000313" key="10">
    <source>
        <dbReference type="Proteomes" id="UP000253727"/>
    </source>
</evidence>
<evidence type="ECO:0000256" key="1">
    <source>
        <dbReference type="ARBA" id="ARBA00004651"/>
    </source>
</evidence>
<dbReference type="GO" id="GO:0005886">
    <property type="term" value="C:plasma membrane"/>
    <property type="evidence" value="ECO:0007669"/>
    <property type="project" value="UniProtKB-SubCell"/>
</dbReference>
<evidence type="ECO:0000256" key="7">
    <source>
        <dbReference type="ARBA" id="ARBA00023136"/>
    </source>
</evidence>
<dbReference type="Pfam" id="PF04093">
    <property type="entry name" value="MreD"/>
    <property type="match status" value="1"/>
</dbReference>
<keyword evidence="10" id="KW-1185">Reference proteome</keyword>
<proteinExistence type="inferred from homology"/>
<comment type="caution">
    <text evidence="9">The sequence shown here is derived from an EMBL/GenBank/DDBJ whole genome shotgun (WGS) entry which is preliminary data.</text>
</comment>
<keyword evidence="3" id="KW-1003">Cell membrane</keyword>
<evidence type="ECO:0000256" key="8">
    <source>
        <dbReference type="SAM" id="Phobius"/>
    </source>
</evidence>
<reference evidence="9 10" key="1">
    <citation type="submission" date="2018-04" db="EMBL/GenBank/DDBJ databases">
        <title>Altererythrobacter sp. HME9302 genome sequencing and assembly.</title>
        <authorList>
            <person name="Kang H."/>
            <person name="Kim H."/>
            <person name="Joh K."/>
        </authorList>
    </citation>
    <scope>NUCLEOTIDE SEQUENCE [LARGE SCALE GENOMIC DNA]</scope>
    <source>
        <strain evidence="9 10">HME9302</strain>
    </source>
</reference>
<keyword evidence="7 8" id="KW-0472">Membrane</keyword>
<feature type="transmembrane region" description="Helical" evidence="8">
    <location>
        <begin position="91"/>
        <end position="109"/>
    </location>
</feature>
<keyword evidence="6 8" id="KW-1133">Transmembrane helix</keyword>
<evidence type="ECO:0000256" key="6">
    <source>
        <dbReference type="ARBA" id="ARBA00022989"/>
    </source>
</evidence>
<name>A0A369Q9L9_9SPHN</name>
<comment type="similarity">
    <text evidence="2">Belongs to the MreD family.</text>
</comment>
<dbReference type="EMBL" id="QBKA01000002">
    <property type="protein sequence ID" value="RDC59886.1"/>
    <property type="molecule type" value="Genomic_DNA"/>
</dbReference>
<dbReference type="Proteomes" id="UP000253727">
    <property type="component" value="Unassembled WGS sequence"/>
</dbReference>
<comment type="subcellular location">
    <subcellularLocation>
        <location evidence="1">Cell membrane</location>
        <topology evidence="1">Multi-pass membrane protein</topology>
    </subcellularLocation>
</comment>
<evidence type="ECO:0000256" key="5">
    <source>
        <dbReference type="ARBA" id="ARBA00022960"/>
    </source>
</evidence>
<accession>A0A369Q9L9</accession>
<dbReference type="InterPro" id="IPR007227">
    <property type="entry name" value="Cell_shape_determining_MreD"/>
</dbReference>
<evidence type="ECO:0000256" key="3">
    <source>
        <dbReference type="ARBA" id="ARBA00022475"/>
    </source>
</evidence>
<dbReference type="GO" id="GO:0008360">
    <property type="term" value="P:regulation of cell shape"/>
    <property type="evidence" value="ECO:0007669"/>
    <property type="project" value="UniProtKB-KW"/>
</dbReference>
<keyword evidence="5" id="KW-0133">Cell shape</keyword>
<protein>
    <submittedName>
        <fullName evidence="9">Uncharacterized protein</fullName>
    </submittedName>
</protein>